<gene>
    <name evidence="3" type="ORF">GCM10010171_22150</name>
</gene>
<feature type="transmembrane region" description="Helical" evidence="1">
    <location>
        <begin position="12"/>
        <end position="36"/>
    </location>
</feature>
<evidence type="ECO:0000256" key="1">
    <source>
        <dbReference type="SAM" id="Phobius"/>
    </source>
</evidence>
<comment type="caution">
    <text evidence="3">The sequence shown here is derived from an EMBL/GenBank/DDBJ whole genome shotgun (WGS) entry which is preliminary data.</text>
</comment>
<organism evidence="3 4">
    <name type="scientific">Actinokineospora fastidiosa</name>
    <dbReference type="NCBI Taxonomy" id="1816"/>
    <lineage>
        <taxon>Bacteria</taxon>
        <taxon>Bacillati</taxon>
        <taxon>Actinomycetota</taxon>
        <taxon>Actinomycetes</taxon>
        <taxon>Pseudonocardiales</taxon>
        <taxon>Pseudonocardiaceae</taxon>
        <taxon>Actinokineospora</taxon>
    </lineage>
</organism>
<dbReference type="Proteomes" id="UP000660680">
    <property type="component" value="Unassembled WGS sequence"/>
</dbReference>
<dbReference type="AlphaFoldDB" id="A0A918GCB8"/>
<keyword evidence="1" id="KW-0812">Transmembrane</keyword>
<keyword evidence="1" id="KW-0472">Membrane</keyword>
<evidence type="ECO:0000259" key="2">
    <source>
        <dbReference type="Pfam" id="PF09851"/>
    </source>
</evidence>
<reference evidence="3" key="2">
    <citation type="submission" date="2020-09" db="EMBL/GenBank/DDBJ databases">
        <authorList>
            <person name="Sun Q."/>
            <person name="Ohkuma M."/>
        </authorList>
    </citation>
    <scope>NUCLEOTIDE SEQUENCE</scope>
    <source>
        <strain evidence="3">JCM 3276</strain>
    </source>
</reference>
<accession>A0A918GCB8</accession>
<keyword evidence="1" id="KW-1133">Transmembrane helix</keyword>
<protein>
    <recommendedName>
        <fullName evidence="2">SHOCT domain-containing protein</fullName>
    </recommendedName>
</protein>
<dbReference type="EMBL" id="BMRB01000002">
    <property type="protein sequence ID" value="GGS28614.1"/>
    <property type="molecule type" value="Genomic_DNA"/>
</dbReference>
<reference evidence="3" key="1">
    <citation type="journal article" date="2014" name="Int. J. Syst. Evol. Microbiol.">
        <title>Complete genome sequence of Corynebacterium casei LMG S-19264T (=DSM 44701T), isolated from a smear-ripened cheese.</title>
        <authorList>
            <consortium name="US DOE Joint Genome Institute (JGI-PGF)"/>
            <person name="Walter F."/>
            <person name="Albersmeier A."/>
            <person name="Kalinowski J."/>
            <person name="Ruckert C."/>
        </authorList>
    </citation>
    <scope>NUCLEOTIDE SEQUENCE</scope>
    <source>
        <strain evidence="3">JCM 3276</strain>
    </source>
</reference>
<name>A0A918GCB8_9PSEU</name>
<dbReference type="InterPro" id="IPR018649">
    <property type="entry name" value="SHOCT"/>
</dbReference>
<evidence type="ECO:0000313" key="3">
    <source>
        <dbReference type="EMBL" id="GGS28614.1"/>
    </source>
</evidence>
<dbReference type="Pfam" id="PF09851">
    <property type="entry name" value="SHOCT"/>
    <property type="match status" value="1"/>
</dbReference>
<sequence>MYGWHPAGMGWAGGYLAVAAMTVVLVVVAVMTAVLIRHFGTGSSARRILDERFARGEIDAEEYADRRARLGR</sequence>
<proteinExistence type="predicted"/>
<feature type="domain" description="SHOCT" evidence="2">
    <location>
        <begin position="45"/>
        <end position="70"/>
    </location>
</feature>
<keyword evidence="4" id="KW-1185">Reference proteome</keyword>
<evidence type="ECO:0000313" key="4">
    <source>
        <dbReference type="Proteomes" id="UP000660680"/>
    </source>
</evidence>
<dbReference type="RefSeq" id="WP_229786806.1">
    <property type="nucleotide sequence ID" value="NZ_BMRB01000002.1"/>
</dbReference>